<feature type="region of interest" description="Disordered" evidence="2">
    <location>
        <begin position="1"/>
        <end position="42"/>
    </location>
</feature>
<protein>
    <submittedName>
        <fullName evidence="5">Golgin subfamily B member 1-like isoform X1</fullName>
    </submittedName>
</protein>
<dbReference type="InterPro" id="IPR026202">
    <property type="entry name" value="GOLGB1"/>
</dbReference>
<organism evidence="4 5">
    <name type="scientific">Betta splendens</name>
    <name type="common">Siamese fighting fish</name>
    <dbReference type="NCBI Taxonomy" id="158456"/>
    <lineage>
        <taxon>Eukaryota</taxon>
        <taxon>Metazoa</taxon>
        <taxon>Chordata</taxon>
        <taxon>Craniata</taxon>
        <taxon>Vertebrata</taxon>
        <taxon>Euteleostomi</taxon>
        <taxon>Actinopterygii</taxon>
        <taxon>Neopterygii</taxon>
        <taxon>Teleostei</taxon>
        <taxon>Neoteleostei</taxon>
        <taxon>Acanthomorphata</taxon>
        <taxon>Anabantaria</taxon>
        <taxon>Anabantiformes</taxon>
        <taxon>Anabantoidei</taxon>
        <taxon>Osphronemidae</taxon>
        <taxon>Betta</taxon>
    </lineage>
</organism>
<evidence type="ECO:0000256" key="3">
    <source>
        <dbReference type="SAM" id="Phobius"/>
    </source>
</evidence>
<feature type="coiled-coil region" evidence="1">
    <location>
        <begin position="295"/>
        <end position="411"/>
    </location>
</feature>
<feature type="region of interest" description="Disordered" evidence="2">
    <location>
        <begin position="1080"/>
        <end position="1113"/>
    </location>
</feature>
<evidence type="ECO:0000256" key="2">
    <source>
        <dbReference type="SAM" id="MobiDB-lite"/>
    </source>
</evidence>
<dbReference type="GeneID" id="114851809"/>
<feature type="coiled-coil region" evidence="1">
    <location>
        <begin position="3481"/>
        <end position="3575"/>
    </location>
</feature>
<dbReference type="KEGG" id="bspl:114851809"/>
<feature type="coiled-coil region" evidence="1">
    <location>
        <begin position="1010"/>
        <end position="1044"/>
    </location>
</feature>
<evidence type="ECO:0000313" key="4">
    <source>
        <dbReference type="Proteomes" id="UP000515150"/>
    </source>
</evidence>
<feature type="region of interest" description="Disordered" evidence="2">
    <location>
        <begin position="648"/>
        <end position="669"/>
    </location>
</feature>
<feature type="region of interest" description="Disordered" evidence="2">
    <location>
        <begin position="413"/>
        <end position="436"/>
    </location>
</feature>
<feature type="region of interest" description="Disordered" evidence="2">
    <location>
        <begin position="4558"/>
        <end position="4610"/>
    </location>
</feature>
<dbReference type="RefSeq" id="XP_055363252.1">
    <property type="nucleotide sequence ID" value="XM_055507277.1"/>
</dbReference>
<feature type="coiled-coil region" evidence="1">
    <location>
        <begin position="2591"/>
        <end position="2887"/>
    </location>
</feature>
<feature type="coiled-coil region" evidence="1">
    <location>
        <begin position="1754"/>
        <end position="1893"/>
    </location>
</feature>
<feature type="coiled-coil region" evidence="1">
    <location>
        <begin position="4111"/>
        <end position="4465"/>
    </location>
</feature>
<feature type="coiled-coil region" evidence="1">
    <location>
        <begin position="1610"/>
        <end position="1718"/>
    </location>
</feature>
<feature type="coiled-coil region" evidence="1">
    <location>
        <begin position="3102"/>
        <end position="3218"/>
    </location>
</feature>
<feature type="compositionally biased region" description="Polar residues" evidence="2">
    <location>
        <begin position="650"/>
        <end position="664"/>
    </location>
</feature>
<feature type="coiled-coil region" evidence="1">
    <location>
        <begin position="4503"/>
        <end position="4558"/>
    </location>
</feature>
<sequence>MLKWLSGEEGEPGSKGPGSPYSGGGGGGNVGDVAVEEMSERLSQTEQLVTQLKEMIREKDAALRAKDDQLKVDREACEAKLSKLRLQNKAKVTSLSNQLEELKKQQGGQGTPTHSKKGSSEGGEQASRGKIVLLKKKVEELEQQVAQRDEELGSKRMMLESQRQRGEEMDAMLTEKDKKLAEKEAYIVHLQTALAGNQPMTPTPQKAAEDSGAMTELQLLVQSLTRKVGEAEERYSLLQEQTDSLRELLATEKEQYSQKETMYEQNIQTFKDIILQKDNQLTEINQMHEQELFRLAAKSDASADLEQLLKALKQKLHEKEEVLLGKTQVIDVLQGEVDGRDQQIKELTERLRRLQVERESLESKMEAEKHVMRAQLRDRVEKQQAEVQRLTEQHQAQVNQIQQDLLRQMEELRKTSPAAPAASQEEPEGGHTFTDSASIQRIAVLEAQAKQKTDEASKSEAKFLKMKAWSKSRIRQLEEELKKSQAGGAPPDLTALRSRITALEEEREENLWKVEQYEELKTKNEMLGAKLVIYEEQQRTLQADLEQFTKRAASQASESGSADDAQSQVLEWQEMVAEAVSARDRAREEKAAMALRISHMDEEREALATRQQELEEELAQARGLGQHRAKKLAVPSQRSLQDDFEFDGQASFQDPHSTSESTTPMEGENMGGWWPEYSTPDTGGLRSVVEELELERNQLQEQILSLEERCQDLEDRLQLQARIETLQVTYDVDDDEQPCWVSQNESEKLQSQLASVRSQQSRDSEKHQLLVNSLNEQLKGLSDTQESLESSLIEKENTLAKTSEKLELISSLRESLGEKEIQYKEVTEKLVQTEHTLENISKKCSSSEKQCSELKTEVADLQQKLNVLKERTQKQEVINETLQTELDQTNEELDKINTTHLEERAQLIHDLQSCEREIDGLKDILLEKDKEILSLSGNMAEYAEQVTVLKQEIRLKEEHLIHVERALSKAEQEAIVIRDSQTSDQQALNSRITELVGKLTDNETELVKSKQDRDSKVAEVENLMKQAEEDKKTIQDLRGEIQKQTVSHRSHLSECETHIMSLKEQLTLSTQKLRESGGLTSLLKDKSSSNEKLQQQLNEREQMYEKERKSFKEEQNKLVSQIEKYNEDNKSLSRQLEEQVQREEHLKKVIQEKLETIASLENQLKAKDQQAENERDKFNSELQLWDSEKKKLSSELQTKSESISKHKNILKGLKTEKQELQDNLKALNEELEQQRNNVKELKGKVMSALEINSSLENQIHSLTQEKQRLEVTVAEVTAEKEMLSAVVSQHSKVIEEQQKDKEELTLRNDELNRDLKHSAHSNSEALLAKSNECGQLSQLLRDSEDKVRHLQEQVQSLTSEVDQLQLSVSDKEQTATRLIGQLENLQNQQTRLQETLSHLQQQECSLKSALTEKQEAFHTLHSEVSTQRNIVSELQAEAKLLHEERSQLRQQVKDLLENMTQQSHKHKDELDEANKTIKSLSDQASVMEENTRRLESDAERGRTELLSFNSRFHSMTEENQQLRAACESREKELAQETQRVFDLNTQLQVALEQNSGLNVRISSLTADNQRLQEELAHNVKLICEVTNERGLLQEKNRGLESQVSDNQKTIEGLKKTNEELTSAADEITKILKETEKSNSAGLLEKTSECANLSKMLRATEEQLQRLQEQVEGLKMEIGQLNLSLNEKEQTVSEQRSQLAAQSDQLLQLQDTISMLQEQGSVLKSGLMEKDVMLQQKSEQCITYENELKLQNDLLTQMQAEMQQREQVLREVTSEFQSHKDELNKRNESVLSLSSQLGAMNESAAATEAEMAELKAALQKLSTENMQLSQDMDQSRAQILDFKDRIQALNEQNALFKCELQKTVTALTAAQEEVSNLKAAVSERENELEITRSEKDSLHLNVQEKDESLRQQQALVQQLSSTVAVQDEQLKQKAQDNVSLSAKVSELQDCVSALGSQVDSLSAESFTLKDALKKKEETRLEYQSHSSASLHAKEEECENFKEQISHLEESVSKLNATIQVQAAEVETLKKDLEEKEAALLDKSRSLQDAQRRADEALLFKSQFTESTELVSQLQSESENLRRSAGETQSAFNNLQEKYAANLEELQDVKKHLSQQSDEVLNLRNEHLTAQTRIETLSHELAVVSQKLKETEEQNSSLLQEKEEAFASHQASVSVLTVETERLKAQHLQVVAQMNALTENLEQREMALHAINSQYTAQAKHASQFVSDIQKLEEQNKRLKDEVSLFRDEHQGHLNAARQENARLQQEVKRLTAEREELEQRHHQIQMSQVQMEQQSSSLSQDLQQMVSEKQNLQAKVSAKDQELCELRENVQKVEQILQDSEKEWLLVLEREKEHKNLLAEQLRSVENEMKAKDLKVNALKQDLDSLHEKLEEASSAIRQRSDQLSAKEVEASASRTQLEKVLASVQQKDHENNNLQQTLKTMEFDLHKLLTRTNGGHVDLAASSESSSASLQDLLKQVQEAHESEVDALKNELDETVTRLQQTQNALNEGDRSINQQLTLLQDTVELLQNQLKVEREKVKEAAVRHSSLLSEAQAKDEQINCMNIQISQQKELLAGLSQQLRDKDASIAQVMEAAANERMKLSEENVSVKAKVESIEQEHATSMKGLEDTCQQLEERLFAVQTEIEANKLEKLELLKRNDDLNAELAKGSKEKEAVKKKLQAALIVRKELLKKIEQYEKQKEESLSDESQVSLLREKVEEVRSQAQAAENTHQEQVSCLEKSIAEKEAEILQHKMQSDRFVTQLEILETALNEKEARLSELLRTLNEKNAMSQMLQSVSEERTKFERERNELVQKLEELQSEVKGCKDELEEKSSSAATVVDLESELAQVKVEKAMLQKKAQAAMLARKETMKKAQEQERKLTQELCELKDDYKALLEQHCQQTNQLNAVQLNFDENVKELEQLHKACLSHVGEVEELKVSLAEKERQCQSLIHLQAEMESVKSKFDNVSLELSNKDEALSIAEQKTESLKSKLQMVENELEEVNVELREKIAAVRAAELMAEQEKEALLHENAALKTQLSTAQVTQEHVHANKEKFQTLMEQKEAVSAQCSLMKAELEAAVALVSQKSLEMSASQRTSAEMQQRLSDDLEKAELRRTEAEKGLDLLKQDKEHVVRLNDELRDELTKLNMQLKDAEKLNQQLQQQVEVLRETPVKSCDESFQVQLKEREASLIEAQIQLSEKEELIAALESQLQQQVQIHEAVIQKMRADTDVLQRESEQDNQGKTALLNRKLQAALVSRKELKEEAAKLKAKEAALESSVLRLEKLNTDLERSVLSLTQEKEQLSAEVDRILHENRSLSAACDSLKLTIENITQQKQAFSCQLESLKDSQTEELSKWKSKHAELKQEYESLLQAYENVGSEMDKMRQLLEGAKRDRQEALRKMHKYESELKTLQEKQTRERDEENESLKEKYQRIEELQEENRSIRQELTEMDENHKMVTSELNDQKQRLEVEICQIKASTEDLRLKLTELQAENSQLAESLEEANSSLKSKHLESNTYTNVMQLKLDEALTLNNALTAQIEAQNTELGAQVEINNFLQKEKKNLLDKIEKIQNDYDLQLGKKDEVIKELEGLMTRHSQETISLNEKVRILEDDKCLLQEELENVQEISDKVKNENEYLETVILKNSERIDELTESVNVLQSQSTQLSIQLAASKETSDRVRQEKEEEQLRLVREFEQKLKDLQRGNQGSKNVKRELQELLKEKHQEINQLQQNCIKYQEVILDLESSLKSSQSEREQADKEQKKSAEKVSVLEERAKRAEAELTSHQKLLQEATEETEQLQAERERLAAQVAQHRKPEAQAAVEDESRFHSYAEKESELQRQIEELLYLKGNESQKVDELKRQLDARDLQVNALKRAAETSEARLSALSSTPHGAEAANLWNDLYQKSLHEKDNQLLEQGFVIKRFLEDMRAKEKDLNEVRVAKSRLERTLSEYSVAAAAQQRQLFVMSASNAELSESVELMAVQVKELSARGARAEQEKKALIRQLADRDRALSQAQLSLQQTEKISADAEAQLLLLQSQKDKVQGDFEKQEGICLQLKTLLQSKDAEISSLLSCKDGQMSGYLEQLQANYRSQAAVYEDRLTSARYQREQAGKELRAMDAKVRNLQVKVSKDTQEKEQMAAKVESFKNSMVSLQGELERVMSEYRILEAKSELGLKGKEGSLDSEGGAAKGLKHEIRKLLHQMDDLNSENAMLRAQLLRYREDLNQVLSLKDNQLKVLLKKQQDVIRTLEHQKAAAEKQSRESRLELQKEEEAGAALKAELSKLQAQASTLKTEILNQKKERATTNEGKVIADLREAVAAKAAECNHLQQRLLSDKVVIDELKEKLHVVENEIENKLAAAEEKYNSELHALEREVELMRSEREAADRRLAEFAKELLEMEQQLSEAKVQSKDAKAQKEALCKAMAALQNDRDQLIEDFKVLRNRYDEELRETQAAFNKVERSLQDAASDLAAFSKERDVLVHRLKAVESTDAHTELNKMVDELSKAASAGEKELKQAVLENEAYRRQLSAFSRSMASLQNDRDRLMDELLQVRRAAESGPGPDAVSGRAGRAVQSEQEGLKMQELQQTRQDVPPGKESSGSQEDVATLRSHKEDLTAVVKQEAAASEEVVHRLEAERLRLHTDLQRCMYEIQQRDQYFQQLGTKLQQAVEEKGAAAAQLRTVTQTLRDTQNRCHWLESQLQGQAQGSVFAEVAPGAPQERSNVSDLSDADAQLRDRLRELELHLTDERARRESAEEALRVAEDRAKSVGSRDGQRDFSIEMDAEEEWEALSLNPNQPLITRTVRGGMVTCRRWLRGRSLYFSRLLTSRARSRYFFLAYLLTIHVLVVMCLTGVV</sequence>
<feature type="coiled-coil region" evidence="1">
    <location>
        <begin position="1431"/>
        <end position="1574"/>
    </location>
</feature>
<dbReference type="Gene3D" id="1.10.287.1490">
    <property type="match status" value="1"/>
</dbReference>
<feature type="coiled-coil region" evidence="1">
    <location>
        <begin position="500"/>
        <end position="551"/>
    </location>
</feature>
<keyword evidence="1" id="KW-0175">Coiled coil</keyword>
<evidence type="ECO:0000313" key="5">
    <source>
        <dbReference type="RefSeq" id="XP_055363252.1"/>
    </source>
</evidence>
<feature type="coiled-coil region" evidence="1">
    <location>
        <begin position="2090"/>
        <end position="2166"/>
    </location>
</feature>
<dbReference type="PANTHER" id="PTHR18887:SF4">
    <property type="entry name" value="GOLGIN SUBFAMILY B MEMBER 1-LIKE"/>
    <property type="match status" value="1"/>
</dbReference>
<dbReference type="PANTHER" id="PTHR18887">
    <property type="entry name" value="GOLGI-ASSOCIATED PROTEIN GCP360-RELATED"/>
    <property type="match status" value="1"/>
</dbReference>
<feature type="coiled-coil region" evidence="1">
    <location>
        <begin position="2347"/>
        <end position="2437"/>
    </location>
</feature>
<feature type="coiled-coil region" evidence="1">
    <location>
        <begin position="771"/>
        <end position="973"/>
    </location>
</feature>
<evidence type="ECO:0000256" key="1">
    <source>
        <dbReference type="SAM" id="Coils"/>
    </source>
</evidence>
<feature type="region of interest" description="Disordered" evidence="2">
    <location>
        <begin position="3407"/>
        <end position="3429"/>
    </location>
</feature>
<feature type="compositionally biased region" description="Gly residues" evidence="2">
    <location>
        <begin position="13"/>
        <end position="30"/>
    </location>
</feature>
<name>A0A9W2XNM4_BETSP</name>
<gene>
    <name evidence="5" type="primary">LOC114851809</name>
</gene>
<feature type="coiled-coil region" evidence="1">
    <location>
        <begin position="597"/>
        <end position="624"/>
    </location>
</feature>
<keyword evidence="4" id="KW-1185">Reference proteome</keyword>
<dbReference type="Proteomes" id="UP000515150">
    <property type="component" value="Chromosome 3"/>
</dbReference>
<reference evidence="5" key="1">
    <citation type="submission" date="2025-08" db="UniProtKB">
        <authorList>
            <consortium name="RefSeq"/>
        </authorList>
    </citation>
    <scope>IDENTIFICATION</scope>
</reference>
<feature type="coiled-coil region" evidence="1">
    <location>
        <begin position="3671"/>
        <end position="3811"/>
    </location>
</feature>
<feature type="coiled-coil region" evidence="1">
    <location>
        <begin position="2471"/>
        <end position="2544"/>
    </location>
</feature>
<feature type="coiled-coil region" evidence="1">
    <location>
        <begin position="1989"/>
        <end position="2051"/>
    </location>
</feature>
<keyword evidence="3" id="KW-0472">Membrane</keyword>
<proteinExistence type="predicted"/>
<feature type="coiled-coil region" evidence="1">
    <location>
        <begin position="2979"/>
        <end position="3017"/>
    </location>
</feature>
<feature type="coiled-coil region" evidence="1">
    <location>
        <begin position="214"/>
        <end position="255"/>
    </location>
</feature>
<dbReference type="GO" id="GO:0005794">
    <property type="term" value="C:Golgi apparatus"/>
    <property type="evidence" value="ECO:0007669"/>
    <property type="project" value="InterPro"/>
</dbReference>
<feature type="coiled-coil region" evidence="1">
    <location>
        <begin position="682"/>
        <end position="723"/>
    </location>
</feature>
<feature type="coiled-coil region" evidence="1">
    <location>
        <begin position="4740"/>
        <end position="4767"/>
    </location>
</feature>
<feature type="region of interest" description="Disordered" evidence="2">
    <location>
        <begin position="97"/>
        <end position="129"/>
    </location>
</feature>
<dbReference type="OrthoDB" id="2441647at2759"/>
<accession>A0A9W2XNM4</accession>
<keyword evidence="3" id="KW-0812">Transmembrane</keyword>
<feature type="transmembrane region" description="Helical" evidence="3">
    <location>
        <begin position="4836"/>
        <end position="4856"/>
    </location>
</feature>
<feature type="coiled-coil region" evidence="1">
    <location>
        <begin position="2220"/>
        <end position="2321"/>
    </location>
</feature>
<feature type="coiled-coil region" evidence="1">
    <location>
        <begin position="3987"/>
        <end position="4042"/>
    </location>
</feature>
<feature type="compositionally biased region" description="Basic and acidic residues" evidence="2">
    <location>
        <begin position="1098"/>
        <end position="1113"/>
    </location>
</feature>
<keyword evidence="3" id="KW-1133">Transmembrane helix</keyword>